<dbReference type="GO" id="GO:0004637">
    <property type="term" value="F:phosphoribosylamine-glycine ligase activity"/>
    <property type="evidence" value="ECO:0007669"/>
    <property type="project" value="UniProtKB-UniRule"/>
</dbReference>
<evidence type="ECO:0000256" key="6">
    <source>
        <dbReference type="ARBA" id="ARBA00022741"/>
    </source>
</evidence>
<dbReference type="NCBIfam" id="TIGR00877">
    <property type="entry name" value="purD"/>
    <property type="match status" value="1"/>
</dbReference>
<reference evidence="15" key="1">
    <citation type="submission" date="2019-11" db="EMBL/GenBank/DDBJ databases">
        <title>Microbial mats filling the niche in hypersaline microbial mats.</title>
        <authorList>
            <person name="Wong H.L."/>
            <person name="Macleod F.I."/>
            <person name="White R.A. III"/>
            <person name="Burns B.P."/>
        </authorList>
    </citation>
    <scope>NUCLEOTIDE SEQUENCE</scope>
    <source>
        <strain evidence="15">Bin_327</strain>
    </source>
</reference>
<dbReference type="PANTHER" id="PTHR43472:SF1">
    <property type="entry name" value="PHOSPHORIBOSYLAMINE--GLYCINE LIGASE, CHLOROPLASTIC"/>
    <property type="match status" value="1"/>
</dbReference>
<dbReference type="Pfam" id="PF02843">
    <property type="entry name" value="GARS_C"/>
    <property type="match status" value="1"/>
</dbReference>
<dbReference type="AlphaFoldDB" id="A0A9D5QDI6"/>
<dbReference type="SMART" id="SM01210">
    <property type="entry name" value="GARS_C"/>
    <property type="match status" value="1"/>
</dbReference>
<dbReference type="InterPro" id="IPR011054">
    <property type="entry name" value="Rudment_hybrid_motif"/>
</dbReference>
<dbReference type="GO" id="GO:0046872">
    <property type="term" value="F:metal ion binding"/>
    <property type="evidence" value="ECO:0007669"/>
    <property type="project" value="InterPro"/>
</dbReference>
<dbReference type="Pfam" id="PF02844">
    <property type="entry name" value="GARS_N"/>
    <property type="match status" value="1"/>
</dbReference>
<sequence>MKVFILGGGGREHALGWKMAQSPEVKGLYFSPGNAGTSELGTNINANPADVETVLTRARELKPDLIVVGPEAPLFAGVADRLEEEGFLIFGPKKRAAMLEQEKAYAKDFMQRHNIPTASFKVFDEAAAARRYIEGKESALVVKASGPALGKGVIVCDTPEEALAAVDKIMVEKKFGPAGEEIVIEECLEGEELSLHILTDGKRVLSFPASQDHKPVGEGDEGPNTGGMGAYAPASLVDAGLQSRIDNEIVEPVLAGLEAEDIDYRGLLYIGLMITEKGPQVLEFNCRFGDPETQPLMLLADEELVPLLTDTARGRLSKSRKIKTKKGYSLCVVAASAGYPGAYKKGKRISLGKTEGVVCFHAGTRHKDGEIVTSGGRVLGVTAFSPELKDAKIKAYEALDEKIVGFEGMYYRRDIGDKGLRKLEGRTDETPGD</sequence>
<gene>
    <name evidence="12 15" type="primary">purD</name>
    <name evidence="15" type="ORF">GF359_07760</name>
</gene>
<protein>
    <recommendedName>
        <fullName evidence="4 12">Phosphoribosylamine--glycine ligase</fullName>
        <ecNumber evidence="4 12">6.3.4.13</ecNumber>
    </recommendedName>
    <alternativeName>
        <fullName evidence="12">GARS</fullName>
    </alternativeName>
    <alternativeName>
        <fullName evidence="10 12">Glycinamide ribonucleotide synthetase</fullName>
    </alternativeName>
    <alternativeName>
        <fullName evidence="11 12">Phosphoribosylglycinamide synthetase</fullName>
    </alternativeName>
</protein>
<dbReference type="SUPFAM" id="SSF56059">
    <property type="entry name" value="Glutathione synthetase ATP-binding domain-like"/>
    <property type="match status" value="1"/>
</dbReference>
<comment type="cofactor">
    <cofactor evidence="1">
        <name>Mn(2+)</name>
        <dbReference type="ChEBI" id="CHEBI:29035"/>
    </cofactor>
</comment>
<dbReference type="PROSITE" id="PS00184">
    <property type="entry name" value="GARS"/>
    <property type="match status" value="1"/>
</dbReference>
<keyword evidence="7 12" id="KW-0658">Purine biosynthesis</keyword>
<evidence type="ECO:0000256" key="3">
    <source>
        <dbReference type="ARBA" id="ARBA00005174"/>
    </source>
</evidence>
<name>A0A9D5QDI6_UNCW3</name>
<evidence type="ECO:0000256" key="8">
    <source>
        <dbReference type="ARBA" id="ARBA00022840"/>
    </source>
</evidence>
<feature type="domain" description="ATP-grasp" evidence="14">
    <location>
        <begin position="107"/>
        <end position="313"/>
    </location>
</feature>
<evidence type="ECO:0000256" key="1">
    <source>
        <dbReference type="ARBA" id="ARBA00001936"/>
    </source>
</evidence>
<evidence type="ECO:0000256" key="7">
    <source>
        <dbReference type="ARBA" id="ARBA00022755"/>
    </source>
</evidence>
<dbReference type="EC" id="6.3.4.13" evidence="4 12"/>
<dbReference type="SMART" id="SM01209">
    <property type="entry name" value="GARS_A"/>
    <property type="match status" value="1"/>
</dbReference>
<proteinExistence type="inferred from homology"/>
<dbReference type="InterPro" id="IPR000115">
    <property type="entry name" value="PRibGlycinamide_synth"/>
</dbReference>
<organism evidence="15 16">
    <name type="scientific">candidate division WOR-3 bacterium</name>
    <dbReference type="NCBI Taxonomy" id="2052148"/>
    <lineage>
        <taxon>Bacteria</taxon>
        <taxon>Bacteria division WOR-3</taxon>
    </lineage>
</organism>
<dbReference type="HAMAP" id="MF_00138">
    <property type="entry name" value="GARS"/>
    <property type="match status" value="1"/>
</dbReference>
<dbReference type="InterPro" id="IPR020562">
    <property type="entry name" value="PRibGlycinamide_synth_N"/>
</dbReference>
<accession>A0A9D5QDI6</accession>
<dbReference type="GO" id="GO:0009113">
    <property type="term" value="P:purine nucleobase biosynthetic process"/>
    <property type="evidence" value="ECO:0007669"/>
    <property type="project" value="InterPro"/>
</dbReference>
<keyword evidence="8 13" id="KW-0067">ATP-binding</keyword>
<dbReference type="SUPFAM" id="SSF51246">
    <property type="entry name" value="Rudiment single hybrid motif"/>
    <property type="match status" value="1"/>
</dbReference>
<dbReference type="GO" id="GO:0006189">
    <property type="term" value="P:'de novo' IMP biosynthetic process"/>
    <property type="evidence" value="ECO:0007669"/>
    <property type="project" value="UniProtKB-UniRule"/>
</dbReference>
<evidence type="ECO:0000313" key="15">
    <source>
        <dbReference type="EMBL" id="MBD3365096.1"/>
    </source>
</evidence>
<evidence type="ECO:0000256" key="9">
    <source>
        <dbReference type="ARBA" id="ARBA00038345"/>
    </source>
</evidence>
<dbReference type="GO" id="GO:0005524">
    <property type="term" value="F:ATP binding"/>
    <property type="evidence" value="ECO:0007669"/>
    <property type="project" value="UniProtKB-UniRule"/>
</dbReference>
<dbReference type="InterPro" id="IPR013815">
    <property type="entry name" value="ATP_grasp_subdomain_1"/>
</dbReference>
<dbReference type="InterPro" id="IPR020559">
    <property type="entry name" value="PRibGlycinamide_synth_CS"/>
</dbReference>
<evidence type="ECO:0000256" key="2">
    <source>
        <dbReference type="ARBA" id="ARBA00001946"/>
    </source>
</evidence>
<dbReference type="InterPro" id="IPR037123">
    <property type="entry name" value="PRibGlycinamide_synth_C_sf"/>
</dbReference>
<comment type="pathway">
    <text evidence="3 12">Purine metabolism; IMP biosynthesis via de novo pathway; N(1)-(5-phospho-D-ribosyl)glycinamide from 5-phospho-alpha-D-ribose 1-diphosphate: step 2/2.</text>
</comment>
<dbReference type="Proteomes" id="UP000630660">
    <property type="component" value="Unassembled WGS sequence"/>
</dbReference>
<dbReference type="PANTHER" id="PTHR43472">
    <property type="entry name" value="PHOSPHORIBOSYLAMINE--GLYCINE LIGASE"/>
    <property type="match status" value="1"/>
</dbReference>
<evidence type="ECO:0000256" key="10">
    <source>
        <dbReference type="ARBA" id="ARBA00042242"/>
    </source>
</evidence>
<evidence type="ECO:0000313" key="16">
    <source>
        <dbReference type="Proteomes" id="UP000630660"/>
    </source>
</evidence>
<dbReference type="Pfam" id="PF01071">
    <property type="entry name" value="GARS_A"/>
    <property type="match status" value="1"/>
</dbReference>
<evidence type="ECO:0000256" key="11">
    <source>
        <dbReference type="ARBA" id="ARBA00042864"/>
    </source>
</evidence>
<comment type="caution">
    <text evidence="15">The sequence shown here is derived from an EMBL/GenBank/DDBJ whole genome shotgun (WGS) entry which is preliminary data.</text>
</comment>
<dbReference type="InterPro" id="IPR020560">
    <property type="entry name" value="PRibGlycinamide_synth_C-dom"/>
</dbReference>
<dbReference type="SUPFAM" id="SSF52440">
    <property type="entry name" value="PreATP-grasp domain"/>
    <property type="match status" value="1"/>
</dbReference>
<dbReference type="Gene3D" id="3.40.50.20">
    <property type="match status" value="1"/>
</dbReference>
<comment type="cofactor">
    <cofactor evidence="2">
        <name>Mg(2+)</name>
        <dbReference type="ChEBI" id="CHEBI:18420"/>
    </cofactor>
</comment>
<dbReference type="InterPro" id="IPR020561">
    <property type="entry name" value="PRibGlycinamid_synth_ATP-grasp"/>
</dbReference>
<dbReference type="Gene3D" id="3.30.1490.20">
    <property type="entry name" value="ATP-grasp fold, A domain"/>
    <property type="match status" value="1"/>
</dbReference>
<keyword evidence="5 12" id="KW-0436">Ligase</keyword>
<dbReference type="InterPro" id="IPR011761">
    <property type="entry name" value="ATP-grasp"/>
</dbReference>
<comment type="catalytic activity">
    <reaction evidence="12">
        <text>5-phospho-beta-D-ribosylamine + glycine + ATP = N(1)-(5-phospho-beta-D-ribosyl)glycinamide + ADP + phosphate + H(+)</text>
        <dbReference type="Rhea" id="RHEA:17453"/>
        <dbReference type="ChEBI" id="CHEBI:15378"/>
        <dbReference type="ChEBI" id="CHEBI:30616"/>
        <dbReference type="ChEBI" id="CHEBI:43474"/>
        <dbReference type="ChEBI" id="CHEBI:57305"/>
        <dbReference type="ChEBI" id="CHEBI:58681"/>
        <dbReference type="ChEBI" id="CHEBI:143788"/>
        <dbReference type="ChEBI" id="CHEBI:456216"/>
        <dbReference type="EC" id="6.3.4.13"/>
    </reaction>
</comment>
<dbReference type="EMBL" id="WJKJ01000257">
    <property type="protein sequence ID" value="MBD3365096.1"/>
    <property type="molecule type" value="Genomic_DNA"/>
</dbReference>
<evidence type="ECO:0000256" key="12">
    <source>
        <dbReference type="HAMAP-Rule" id="MF_00138"/>
    </source>
</evidence>
<comment type="similarity">
    <text evidence="9 12">Belongs to the GARS family.</text>
</comment>
<dbReference type="Gene3D" id="3.90.600.10">
    <property type="entry name" value="Phosphoribosylglycinamide synthetase, C-terminal domain"/>
    <property type="match status" value="1"/>
</dbReference>
<dbReference type="PROSITE" id="PS50975">
    <property type="entry name" value="ATP_GRASP"/>
    <property type="match status" value="1"/>
</dbReference>
<keyword evidence="6 13" id="KW-0547">Nucleotide-binding</keyword>
<dbReference type="FunFam" id="3.90.600.10:FF:000001">
    <property type="entry name" value="Trifunctional purine biosynthetic protein adenosine-3"/>
    <property type="match status" value="1"/>
</dbReference>
<evidence type="ECO:0000259" key="14">
    <source>
        <dbReference type="PROSITE" id="PS50975"/>
    </source>
</evidence>
<evidence type="ECO:0000256" key="5">
    <source>
        <dbReference type="ARBA" id="ARBA00022598"/>
    </source>
</evidence>
<dbReference type="InterPro" id="IPR016185">
    <property type="entry name" value="PreATP-grasp_dom_sf"/>
</dbReference>
<evidence type="ECO:0000256" key="4">
    <source>
        <dbReference type="ARBA" id="ARBA00013255"/>
    </source>
</evidence>
<dbReference type="Gene3D" id="3.30.470.20">
    <property type="entry name" value="ATP-grasp fold, B domain"/>
    <property type="match status" value="1"/>
</dbReference>
<evidence type="ECO:0000256" key="13">
    <source>
        <dbReference type="PROSITE-ProRule" id="PRU00409"/>
    </source>
</evidence>